<accession>A0A6L6WNM5</accession>
<evidence type="ECO:0000313" key="2">
    <source>
        <dbReference type="EMBL" id="MVO83865.1"/>
    </source>
</evidence>
<gene>
    <name evidence="2" type="ORF">GPA10_03560</name>
</gene>
<dbReference type="RefSeq" id="WP_157164069.1">
    <property type="nucleotide sequence ID" value="NZ_WPNZ01000001.1"/>
</dbReference>
<comment type="caution">
    <text evidence="2">The sequence shown here is derived from an EMBL/GenBank/DDBJ whole genome shotgun (WGS) entry which is preliminary data.</text>
</comment>
<feature type="compositionally biased region" description="Basic and acidic residues" evidence="1">
    <location>
        <begin position="138"/>
        <end position="160"/>
    </location>
</feature>
<feature type="compositionally biased region" description="Basic and acidic residues" evidence="1">
    <location>
        <begin position="83"/>
        <end position="109"/>
    </location>
</feature>
<dbReference type="AlphaFoldDB" id="A0A6L6WNM5"/>
<proteinExistence type="predicted"/>
<feature type="compositionally biased region" description="Basic and acidic residues" evidence="1">
    <location>
        <begin position="62"/>
        <end position="77"/>
    </location>
</feature>
<evidence type="ECO:0000256" key="1">
    <source>
        <dbReference type="SAM" id="MobiDB-lite"/>
    </source>
</evidence>
<keyword evidence="3" id="KW-1185">Reference proteome</keyword>
<protein>
    <submittedName>
        <fullName evidence="2">Uncharacterized protein</fullName>
    </submittedName>
</protein>
<evidence type="ECO:0000313" key="3">
    <source>
        <dbReference type="Proteomes" id="UP000483802"/>
    </source>
</evidence>
<name>A0A6L6WNM5_9ACTN</name>
<reference evidence="2 3" key="1">
    <citation type="submission" date="2019-11" db="EMBL/GenBank/DDBJ databases">
        <title>Streptomyces typhae sp. nov., a novel endophytic actinomycete isolated from the root of cattail pollen (Typha angustifolia L.).</title>
        <authorList>
            <person name="Peng C."/>
        </authorList>
    </citation>
    <scope>NUCLEOTIDE SEQUENCE [LARGE SCALE GENOMIC DNA]</scope>
    <source>
        <strain evidence="3">p1417</strain>
    </source>
</reference>
<feature type="compositionally biased region" description="Basic and acidic residues" evidence="1">
    <location>
        <begin position="223"/>
        <end position="232"/>
    </location>
</feature>
<feature type="region of interest" description="Disordered" evidence="1">
    <location>
        <begin position="62"/>
        <end position="249"/>
    </location>
</feature>
<sequence>MGNVGGGHPQESGQRLVAELLAELARRVCEVGAEHVRVVTDEELERDRMRWFRAGWQEQAREARGARGARGAREAQEARGVGKVREVRASRGDRAIREVRGSREAHEAWQQDPGVRPAPGTPGSRPASGTSRPGPGPDPERERGDRGDRSGCNDRSDHRPHPATRTPDQAPTRGTGHPDTESPGTGHPGTGHPGTESPSAERPETGRPTPGSPPDPPASRARGLPEEPEHGPSRSRPARVLRFPESGGT</sequence>
<dbReference type="EMBL" id="WPNZ01000001">
    <property type="protein sequence ID" value="MVO83865.1"/>
    <property type="molecule type" value="Genomic_DNA"/>
</dbReference>
<dbReference type="Proteomes" id="UP000483802">
    <property type="component" value="Unassembled WGS sequence"/>
</dbReference>
<organism evidence="2 3">
    <name type="scientific">Streptomyces typhae</name>
    <dbReference type="NCBI Taxonomy" id="2681492"/>
    <lineage>
        <taxon>Bacteria</taxon>
        <taxon>Bacillati</taxon>
        <taxon>Actinomycetota</taxon>
        <taxon>Actinomycetes</taxon>
        <taxon>Kitasatosporales</taxon>
        <taxon>Streptomycetaceae</taxon>
        <taxon>Streptomyces</taxon>
    </lineage>
</organism>